<evidence type="ECO:0000313" key="3">
    <source>
        <dbReference type="Proteomes" id="UP000006727"/>
    </source>
</evidence>
<reference evidence="1 3" key="2">
    <citation type="journal article" date="2018" name="Plant J.">
        <title>The Physcomitrella patens chromosome-scale assembly reveals moss genome structure and evolution.</title>
        <authorList>
            <person name="Lang D."/>
            <person name="Ullrich K.K."/>
            <person name="Murat F."/>
            <person name="Fuchs J."/>
            <person name="Jenkins J."/>
            <person name="Haas F.B."/>
            <person name="Piednoel M."/>
            <person name="Gundlach H."/>
            <person name="Van Bel M."/>
            <person name="Meyberg R."/>
            <person name="Vives C."/>
            <person name="Morata J."/>
            <person name="Symeonidi A."/>
            <person name="Hiss M."/>
            <person name="Muchero W."/>
            <person name="Kamisugi Y."/>
            <person name="Saleh O."/>
            <person name="Blanc G."/>
            <person name="Decker E.L."/>
            <person name="van Gessel N."/>
            <person name="Grimwood J."/>
            <person name="Hayes R.D."/>
            <person name="Graham S.W."/>
            <person name="Gunter L.E."/>
            <person name="McDaniel S.F."/>
            <person name="Hoernstein S.N.W."/>
            <person name="Larsson A."/>
            <person name="Li F.W."/>
            <person name="Perroud P.F."/>
            <person name="Phillips J."/>
            <person name="Ranjan P."/>
            <person name="Rokshar D.S."/>
            <person name="Rothfels C.J."/>
            <person name="Schneider L."/>
            <person name="Shu S."/>
            <person name="Stevenson D.W."/>
            <person name="Thummler F."/>
            <person name="Tillich M."/>
            <person name="Villarreal Aguilar J.C."/>
            <person name="Widiez T."/>
            <person name="Wong G.K."/>
            <person name="Wymore A."/>
            <person name="Zhang Y."/>
            <person name="Zimmer A.D."/>
            <person name="Quatrano R.S."/>
            <person name="Mayer K.F.X."/>
            <person name="Goodstein D."/>
            <person name="Casacuberta J.M."/>
            <person name="Vandepoele K."/>
            <person name="Reski R."/>
            <person name="Cuming A.C."/>
            <person name="Tuskan G.A."/>
            <person name="Maumus F."/>
            <person name="Salse J."/>
            <person name="Schmutz J."/>
            <person name="Rensing S.A."/>
        </authorList>
    </citation>
    <scope>NUCLEOTIDE SEQUENCE [LARGE SCALE GENOMIC DNA]</scope>
    <source>
        <strain evidence="2 3">cv. Gransden 2004</strain>
    </source>
</reference>
<sequence length="81" mass="8826">MSAERAKRRASRNCILYVEKANTSSTAHGVGAVKAWMLLPDVGYSTSVGEVCCCYTSFGSAPSTWFTTNFACRAILQILLR</sequence>
<dbReference type="EMBL" id="ABEU02000016">
    <property type="protein sequence ID" value="PNR37572.1"/>
    <property type="molecule type" value="Genomic_DNA"/>
</dbReference>
<reference evidence="2" key="3">
    <citation type="submission" date="2020-12" db="UniProtKB">
        <authorList>
            <consortium name="EnsemblPlants"/>
        </authorList>
    </citation>
    <scope>IDENTIFICATION</scope>
</reference>
<name>A0A2K1J7R9_PHYPA</name>
<dbReference type="InParanoid" id="A0A2K1J7R9"/>
<protein>
    <submittedName>
        <fullName evidence="1 2">Uncharacterized protein</fullName>
    </submittedName>
</protein>
<gene>
    <name evidence="1" type="ORF">PHYPA_020681</name>
</gene>
<dbReference type="AlphaFoldDB" id="A0A2K1J7R9"/>
<dbReference type="PaxDb" id="3218-PP1S402_40V6.1"/>
<evidence type="ECO:0000313" key="2">
    <source>
        <dbReference type="EnsemblPlants" id="Pp3c16_8660V3.1"/>
    </source>
</evidence>
<accession>A0A2K1J7R9</accession>
<keyword evidence="3" id="KW-1185">Reference proteome</keyword>
<proteinExistence type="predicted"/>
<evidence type="ECO:0000313" key="1">
    <source>
        <dbReference type="EMBL" id="PNR37572.1"/>
    </source>
</evidence>
<dbReference type="EnsemblPlants" id="Pp3c16_8660V3.1">
    <property type="protein sequence ID" value="Pp3c16_8660V3.1"/>
    <property type="gene ID" value="Pp3c16_8660"/>
</dbReference>
<reference evidence="1 3" key="1">
    <citation type="journal article" date="2008" name="Science">
        <title>The Physcomitrella genome reveals evolutionary insights into the conquest of land by plants.</title>
        <authorList>
            <person name="Rensing S."/>
            <person name="Lang D."/>
            <person name="Zimmer A."/>
            <person name="Terry A."/>
            <person name="Salamov A."/>
            <person name="Shapiro H."/>
            <person name="Nishiyama T."/>
            <person name="Perroud P.-F."/>
            <person name="Lindquist E."/>
            <person name="Kamisugi Y."/>
            <person name="Tanahashi T."/>
            <person name="Sakakibara K."/>
            <person name="Fujita T."/>
            <person name="Oishi K."/>
            <person name="Shin-I T."/>
            <person name="Kuroki Y."/>
            <person name="Toyoda A."/>
            <person name="Suzuki Y."/>
            <person name="Hashimoto A."/>
            <person name="Yamaguchi K."/>
            <person name="Sugano A."/>
            <person name="Kohara Y."/>
            <person name="Fujiyama A."/>
            <person name="Anterola A."/>
            <person name="Aoki S."/>
            <person name="Ashton N."/>
            <person name="Barbazuk W.B."/>
            <person name="Barker E."/>
            <person name="Bennetzen J."/>
            <person name="Bezanilla M."/>
            <person name="Blankenship R."/>
            <person name="Cho S.H."/>
            <person name="Dutcher S."/>
            <person name="Estelle M."/>
            <person name="Fawcett J.A."/>
            <person name="Gundlach H."/>
            <person name="Hanada K."/>
            <person name="Heyl A."/>
            <person name="Hicks K.A."/>
            <person name="Hugh J."/>
            <person name="Lohr M."/>
            <person name="Mayer K."/>
            <person name="Melkozernov A."/>
            <person name="Murata T."/>
            <person name="Nelson D."/>
            <person name="Pils B."/>
            <person name="Prigge M."/>
            <person name="Reiss B."/>
            <person name="Renner T."/>
            <person name="Rombauts S."/>
            <person name="Rushton P."/>
            <person name="Sanderfoot A."/>
            <person name="Schween G."/>
            <person name="Shiu S.-H."/>
            <person name="Stueber K."/>
            <person name="Theodoulou F.L."/>
            <person name="Tu H."/>
            <person name="Van de Peer Y."/>
            <person name="Verrier P.J."/>
            <person name="Waters E."/>
            <person name="Wood A."/>
            <person name="Yang L."/>
            <person name="Cove D."/>
            <person name="Cuming A."/>
            <person name="Hasebe M."/>
            <person name="Lucas S."/>
            <person name="Mishler D.B."/>
            <person name="Reski R."/>
            <person name="Grigoriev I."/>
            <person name="Quatrano R.S."/>
            <person name="Boore J.L."/>
        </authorList>
    </citation>
    <scope>NUCLEOTIDE SEQUENCE [LARGE SCALE GENOMIC DNA]</scope>
    <source>
        <strain evidence="2 3">cv. Gransden 2004</strain>
    </source>
</reference>
<organism evidence="1">
    <name type="scientific">Physcomitrium patens</name>
    <name type="common">Spreading-leaved earth moss</name>
    <name type="synonym">Physcomitrella patens</name>
    <dbReference type="NCBI Taxonomy" id="3218"/>
    <lineage>
        <taxon>Eukaryota</taxon>
        <taxon>Viridiplantae</taxon>
        <taxon>Streptophyta</taxon>
        <taxon>Embryophyta</taxon>
        <taxon>Bryophyta</taxon>
        <taxon>Bryophytina</taxon>
        <taxon>Bryopsida</taxon>
        <taxon>Funariidae</taxon>
        <taxon>Funariales</taxon>
        <taxon>Funariaceae</taxon>
        <taxon>Physcomitrium</taxon>
    </lineage>
</organism>
<dbReference type="Gramene" id="Pp3c16_8660V3.1">
    <property type="protein sequence ID" value="Pp3c16_8660V3.1"/>
    <property type="gene ID" value="Pp3c16_8660"/>
</dbReference>
<dbReference type="Proteomes" id="UP000006727">
    <property type="component" value="Chromosome 16"/>
</dbReference>